<organism evidence="2 3">
    <name type="scientific">Pseudonocardia yunnanensis</name>
    <dbReference type="NCBI Taxonomy" id="58107"/>
    <lineage>
        <taxon>Bacteria</taxon>
        <taxon>Bacillati</taxon>
        <taxon>Actinomycetota</taxon>
        <taxon>Actinomycetes</taxon>
        <taxon>Pseudonocardiales</taxon>
        <taxon>Pseudonocardiaceae</taxon>
        <taxon>Pseudonocardia</taxon>
    </lineage>
</organism>
<evidence type="ECO:0000259" key="1">
    <source>
        <dbReference type="PROSITE" id="PS51384"/>
    </source>
</evidence>
<dbReference type="PANTHER" id="PTHR30157">
    <property type="entry name" value="FERRIC REDUCTASE, NADPH-DEPENDENT"/>
    <property type="match status" value="1"/>
</dbReference>
<dbReference type="Pfam" id="PF04954">
    <property type="entry name" value="SIP"/>
    <property type="match status" value="1"/>
</dbReference>
<dbReference type="CDD" id="cd06193">
    <property type="entry name" value="siderophore_interacting"/>
    <property type="match status" value="1"/>
</dbReference>
<feature type="domain" description="FAD-binding FR-type" evidence="1">
    <location>
        <begin position="1"/>
        <end position="122"/>
    </location>
</feature>
<dbReference type="SUPFAM" id="SSF63380">
    <property type="entry name" value="Riboflavin synthase domain-like"/>
    <property type="match status" value="1"/>
</dbReference>
<reference evidence="3" key="1">
    <citation type="journal article" date="2019" name="Int. J. Syst. Evol. Microbiol.">
        <title>The Global Catalogue of Microorganisms (GCM) 10K type strain sequencing project: providing services to taxonomists for standard genome sequencing and annotation.</title>
        <authorList>
            <consortium name="The Broad Institute Genomics Platform"/>
            <consortium name="The Broad Institute Genome Sequencing Center for Infectious Disease"/>
            <person name="Wu L."/>
            <person name="Ma J."/>
        </authorList>
    </citation>
    <scope>NUCLEOTIDE SEQUENCE [LARGE SCALE GENOMIC DNA]</scope>
    <source>
        <strain evidence="3">CCM 7043</strain>
    </source>
</reference>
<dbReference type="InterPro" id="IPR017927">
    <property type="entry name" value="FAD-bd_FR_type"/>
</dbReference>
<evidence type="ECO:0000313" key="2">
    <source>
        <dbReference type="EMBL" id="MFD1518873.1"/>
    </source>
</evidence>
<dbReference type="InterPro" id="IPR013113">
    <property type="entry name" value="SIP_FAD-bd"/>
</dbReference>
<dbReference type="InterPro" id="IPR039374">
    <property type="entry name" value="SIP_fam"/>
</dbReference>
<dbReference type="InterPro" id="IPR039261">
    <property type="entry name" value="FNR_nucleotide-bd"/>
</dbReference>
<sequence>MFGRVEQVEHLSPHMIRVVLGGDGLADFTPSPWTDSYVNAYFLPPGATYTVPFDVDATRALPVAQRPRSRRYTVRHWDPERRQLSIDFVVHGDTGVAGPWAEAARPGDVLQINRPAGSYAPDPDADWHLMIGDESALPAIAASLTHVPTGKPVYVVAEVDGPADELSLVSPGDLHVSWLHRDANPGTNDLALQALDKLDRLPGRVQAFVHGEAVVNRALRKHLLVDWKLPREALSVSPYWRRTFTDESWRVIKRDWLHEVEQDA</sequence>
<comment type="caution">
    <text evidence="2">The sequence shown here is derived from an EMBL/GenBank/DDBJ whole genome shotgun (WGS) entry which is preliminary data.</text>
</comment>
<dbReference type="Gene3D" id="2.40.30.10">
    <property type="entry name" value="Translation factors"/>
    <property type="match status" value="1"/>
</dbReference>
<dbReference type="PANTHER" id="PTHR30157:SF0">
    <property type="entry name" value="NADPH-DEPENDENT FERRIC-CHELATE REDUCTASE"/>
    <property type="match status" value="1"/>
</dbReference>
<keyword evidence="3" id="KW-1185">Reference proteome</keyword>
<proteinExistence type="predicted"/>
<dbReference type="Gene3D" id="3.40.50.80">
    <property type="entry name" value="Nucleotide-binding domain of ferredoxin-NADP reductase (FNR) module"/>
    <property type="match status" value="1"/>
</dbReference>
<dbReference type="PROSITE" id="PS51384">
    <property type="entry name" value="FAD_FR"/>
    <property type="match status" value="1"/>
</dbReference>
<accession>A0ABW4ET96</accession>
<protein>
    <submittedName>
        <fullName evidence="2">Siderophore-interacting protein</fullName>
    </submittedName>
</protein>
<dbReference type="Pfam" id="PF08021">
    <property type="entry name" value="FAD_binding_9"/>
    <property type="match status" value="1"/>
</dbReference>
<dbReference type="Proteomes" id="UP001597114">
    <property type="component" value="Unassembled WGS sequence"/>
</dbReference>
<dbReference type="InterPro" id="IPR017938">
    <property type="entry name" value="Riboflavin_synthase-like_b-brl"/>
</dbReference>
<dbReference type="EMBL" id="JBHUCO010000015">
    <property type="protein sequence ID" value="MFD1518873.1"/>
    <property type="molecule type" value="Genomic_DNA"/>
</dbReference>
<evidence type="ECO:0000313" key="3">
    <source>
        <dbReference type="Proteomes" id="UP001597114"/>
    </source>
</evidence>
<dbReference type="InterPro" id="IPR007037">
    <property type="entry name" value="SIP_rossman_dom"/>
</dbReference>
<dbReference type="RefSeq" id="WP_344718132.1">
    <property type="nucleotide sequence ID" value="NZ_BAAAUS010000001.1"/>
</dbReference>
<gene>
    <name evidence="2" type="ORF">ACFSJD_15355</name>
</gene>
<name>A0ABW4ET96_9PSEU</name>